<comment type="caution">
    <text evidence="1">The sequence shown here is derived from an EMBL/GenBank/DDBJ whole genome shotgun (WGS) entry which is preliminary data.</text>
</comment>
<keyword evidence="2" id="KW-1185">Reference proteome</keyword>
<sequence length="30" mass="3186">MIHSIRFLPDNVSIDVETGESILTAAADGI</sequence>
<reference evidence="1 2" key="1">
    <citation type="submission" date="2020-08" db="EMBL/GenBank/DDBJ databases">
        <title>Genomic Encyclopedia of Type Strains, Phase IV (KMG-IV): sequencing the most valuable type-strain genomes for metagenomic binning, comparative biology and taxonomic classification.</title>
        <authorList>
            <person name="Goeker M."/>
        </authorList>
    </citation>
    <scope>NUCLEOTIDE SEQUENCE [LARGE SCALE GENOMIC DNA]</scope>
    <source>
        <strain evidence="1 2">DSM 28570</strain>
    </source>
</reference>
<dbReference type="AlphaFoldDB" id="A0A840UQD9"/>
<proteinExistence type="predicted"/>
<name>A0A840UQD9_9BACT</name>
<dbReference type="Proteomes" id="UP000539642">
    <property type="component" value="Unassembled WGS sequence"/>
</dbReference>
<organism evidence="1 2">
    <name type="scientific">Desulfoprunum benzoelyticum</name>
    <dbReference type="NCBI Taxonomy" id="1506996"/>
    <lineage>
        <taxon>Bacteria</taxon>
        <taxon>Pseudomonadati</taxon>
        <taxon>Thermodesulfobacteriota</taxon>
        <taxon>Desulfobulbia</taxon>
        <taxon>Desulfobulbales</taxon>
        <taxon>Desulfobulbaceae</taxon>
        <taxon>Desulfoprunum</taxon>
    </lineage>
</organism>
<accession>A0A840UQD9</accession>
<gene>
    <name evidence="1" type="ORF">HNQ81_001733</name>
</gene>
<evidence type="ECO:0000313" key="1">
    <source>
        <dbReference type="EMBL" id="MBB5348002.1"/>
    </source>
</evidence>
<dbReference type="EMBL" id="JACHEO010000008">
    <property type="protein sequence ID" value="MBB5348002.1"/>
    <property type="molecule type" value="Genomic_DNA"/>
</dbReference>
<evidence type="ECO:0000313" key="2">
    <source>
        <dbReference type="Proteomes" id="UP000539642"/>
    </source>
</evidence>
<evidence type="ECO:0008006" key="3">
    <source>
        <dbReference type="Google" id="ProtNLM"/>
    </source>
</evidence>
<protein>
    <recommendedName>
        <fullName evidence="3">Ferredoxin</fullName>
    </recommendedName>
</protein>